<dbReference type="PANTHER" id="PTHR48094">
    <property type="entry name" value="PROTEIN/NUCLEIC ACID DEGLYCASE DJ-1-RELATED"/>
    <property type="match status" value="1"/>
</dbReference>
<evidence type="ECO:0000313" key="3">
    <source>
        <dbReference type="Proteomes" id="UP000245133"/>
    </source>
</evidence>
<evidence type="ECO:0000313" key="2">
    <source>
        <dbReference type="EMBL" id="GBF50257.1"/>
    </source>
</evidence>
<keyword evidence="3" id="KW-1185">Reference proteome</keyword>
<organism evidence="2 3">
    <name type="scientific">Leptospira ryugenii</name>
    <dbReference type="NCBI Taxonomy" id="1917863"/>
    <lineage>
        <taxon>Bacteria</taxon>
        <taxon>Pseudomonadati</taxon>
        <taxon>Spirochaetota</taxon>
        <taxon>Spirochaetia</taxon>
        <taxon>Leptospirales</taxon>
        <taxon>Leptospiraceae</taxon>
        <taxon>Leptospira</taxon>
    </lineage>
</organism>
<gene>
    <name evidence="2" type="ORF">LPTSP4_17810</name>
</gene>
<protein>
    <submittedName>
        <fullName evidence="2">Putative peptidase, ThiJ/PfpI family</fullName>
    </submittedName>
</protein>
<dbReference type="InterPro" id="IPR006287">
    <property type="entry name" value="DJ-1"/>
</dbReference>
<reference evidence="2 3" key="1">
    <citation type="submission" date="2018-02" db="EMBL/GenBank/DDBJ databases">
        <title>Novel Leptospira species isolated from soil and water in Japan.</title>
        <authorList>
            <person name="Nakao R."/>
            <person name="Masuzawa T."/>
        </authorList>
    </citation>
    <scope>NUCLEOTIDE SEQUENCE [LARGE SCALE GENOMIC DNA]</scope>
    <source>
        <strain evidence="2 3">YH101</strain>
    </source>
</reference>
<dbReference type="Proteomes" id="UP000245133">
    <property type="component" value="Unassembled WGS sequence"/>
</dbReference>
<dbReference type="GO" id="GO:0005737">
    <property type="term" value="C:cytoplasm"/>
    <property type="evidence" value="ECO:0007669"/>
    <property type="project" value="TreeGrafter"/>
</dbReference>
<dbReference type="OrthoDB" id="9800516at2"/>
<dbReference type="SUPFAM" id="SSF52317">
    <property type="entry name" value="Class I glutamine amidotransferase-like"/>
    <property type="match status" value="1"/>
</dbReference>
<proteinExistence type="predicted"/>
<dbReference type="PANTHER" id="PTHR48094:SF12">
    <property type="entry name" value="PARKINSON DISEASE PROTEIN 7 HOMOLOG"/>
    <property type="match status" value="1"/>
</dbReference>
<accession>A0A2P2E043</accession>
<dbReference type="AlphaFoldDB" id="A0A2P2E043"/>
<sequence>MSKSVLIPLAPGFEEMEGMILTDVFRRGGLKVTTASTVDGPILASRKTTHLADKKISELLGETFDLIALPGGLEGTKNLMQSDLLKEMLLVQNKEKKEIAAICAAPNVLREWNIIAEGMPFTCFPTSKNLSSGGTYLEDRIVSVGHIHTSVGPGSAFEFALFLLERLVGEEIKSQVQNGLLLPK</sequence>
<dbReference type="RefSeq" id="WP_108976017.1">
    <property type="nucleotide sequence ID" value="NZ_BFBB01000004.1"/>
</dbReference>
<evidence type="ECO:0000259" key="1">
    <source>
        <dbReference type="Pfam" id="PF01965"/>
    </source>
</evidence>
<dbReference type="InterPro" id="IPR050325">
    <property type="entry name" value="Prot/Nucl_acid_deglycase"/>
</dbReference>
<comment type="caution">
    <text evidence="2">The sequence shown here is derived from an EMBL/GenBank/DDBJ whole genome shotgun (WGS) entry which is preliminary data.</text>
</comment>
<dbReference type="InterPro" id="IPR029062">
    <property type="entry name" value="Class_I_gatase-like"/>
</dbReference>
<dbReference type="Gene3D" id="3.40.50.880">
    <property type="match status" value="1"/>
</dbReference>
<dbReference type="NCBIfam" id="TIGR01383">
    <property type="entry name" value="not_thiJ"/>
    <property type="match status" value="1"/>
</dbReference>
<dbReference type="CDD" id="cd03135">
    <property type="entry name" value="GATase1_DJ-1"/>
    <property type="match status" value="1"/>
</dbReference>
<dbReference type="Pfam" id="PF01965">
    <property type="entry name" value="DJ-1_PfpI"/>
    <property type="match status" value="1"/>
</dbReference>
<name>A0A2P2E043_9LEPT</name>
<dbReference type="EMBL" id="BFBB01000004">
    <property type="protein sequence ID" value="GBF50257.1"/>
    <property type="molecule type" value="Genomic_DNA"/>
</dbReference>
<feature type="domain" description="DJ-1/PfpI" evidence="1">
    <location>
        <begin position="3"/>
        <end position="165"/>
    </location>
</feature>
<dbReference type="InterPro" id="IPR002818">
    <property type="entry name" value="DJ-1/PfpI"/>
</dbReference>